<dbReference type="InterPro" id="IPR045085">
    <property type="entry name" value="HLD_clamp_pol_III_gamma_tau"/>
</dbReference>
<dbReference type="GO" id="GO:0009360">
    <property type="term" value="C:DNA polymerase III complex"/>
    <property type="evidence" value="ECO:0007669"/>
    <property type="project" value="InterPro"/>
</dbReference>
<organism evidence="13 14">
    <name type="scientific">secondary endosymbiont of Trabutina mannipara</name>
    <dbReference type="NCBI Taxonomy" id="1835721"/>
    <lineage>
        <taxon>Bacteria</taxon>
        <taxon>Pseudomonadati</taxon>
        <taxon>Pseudomonadota</taxon>
        <taxon>Gammaproteobacteria</taxon>
        <taxon>Enterobacterales</taxon>
        <taxon>Enterobacteriaceae</taxon>
    </lineage>
</organism>
<dbReference type="PATRIC" id="fig|1835721.3.peg.140"/>
<dbReference type="GO" id="GO:0005524">
    <property type="term" value="F:ATP binding"/>
    <property type="evidence" value="ECO:0007669"/>
    <property type="project" value="UniProtKB-KW"/>
</dbReference>
<dbReference type="EC" id="2.7.7.7" evidence="11"/>
<dbReference type="NCBIfam" id="NF005942">
    <property type="entry name" value="PRK07994.1"/>
    <property type="match status" value="1"/>
</dbReference>
<name>A0A1C3L401_9ENTR</name>
<comment type="function">
    <text evidence="11">DNA polymerase III is a complex, multichain enzyme responsible for most of the replicative synthesis in bacteria. This DNA polymerase also exhibits 3' to 5' exonuclease activity.</text>
</comment>
<dbReference type="FunFam" id="1.20.272.10:FF:000003">
    <property type="entry name" value="DNA polymerase III subunit gamma/tau"/>
    <property type="match status" value="1"/>
</dbReference>
<keyword evidence="6 11" id="KW-0547">Nucleotide-binding</keyword>
<evidence type="ECO:0000256" key="11">
    <source>
        <dbReference type="RuleBase" id="RU364063"/>
    </source>
</evidence>
<dbReference type="AlphaFoldDB" id="A0A1C3L401"/>
<evidence type="ECO:0000256" key="10">
    <source>
        <dbReference type="ARBA" id="ARBA00049244"/>
    </source>
</evidence>
<evidence type="ECO:0000256" key="5">
    <source>
        <dbReference type="ARBA" id="ARBA00022723"/>
    </source>
</evidence>
<dbReference type="CDD" id="cd18137">
    <property type="entry name" value="HLD_clamp_pol_III_gamma_tau"/>
    <property type="match status" value="1"/>
</dbReference>
<dbReference type="InterPro" id="IPR022754">
    <property type="entry name" value="DNA_pol_III_gamma-3"/>
</dbReference>
<dbReference type="CDD" id="cd00009">
    <property type="entry name" value="AAA"/>
    <property type="match status" value="1"/>
</dbReference>
<evidence type="ECO:0000256" key="3">
    <source>
        <dbReference type="ARBA" id="ARBA00022695"/>
    </source>
</evidence>
<dbReference type="InterPro" id="IPR012763">
    <property type="entry name" value="DNA_pol_III_sug/sutau_N"/>
</dbReference>
<dbReference type="GO" id="GO:0003677">
    <property type="term" value="F:DNA binding"/>
    <property type="evidence" value="ECO:0007669"/>
    <property type="project" value="InterPro"/>
</dbReference>
<evidence type="ECO:0000256" key="8">
    <source>
        <dbReference type="ARBA" id="ARBA00022840"/>
    </source>
</evidence>
<proteinExistence type="inferred from homology"/>
<evidence type="ECO:0000256" key="2">
    <source>
        <dbReference type="ARBA" id="ARBA00022679"/>
    </source>
</evidence>
<dbReference type="Pfam" id="PF13177">
    <property type="entry name" value="DNA_pol3_delta2"/>
    <property type="match status" value="1"/>
</dbReference>
<keyword evidence="4 11" id="KW-0235">DNA replication</keyword>
<evidence type="ECO:0000256" key="6">
    <source>
        <dbReference type="ARBA" id="ARBA00022741"/>
    </source>
</evidence>
<keyword evidence="7" id="KW-0862">Zinc</keyword>
<dbReference type="GO" id="GO:0046872">
    <property type="term" value="F:metal ion binding"/>
    <property type="evidence" value="ECO:0007669"/>
    <property type="project" value="UniProtKB-KW"/>
</dbReference>
<dbReference type="Proteomes" id="UP000092809">
    <property type="component" value="Chromosome I"/>
</dbReference>
<evidence type="ECO:0000313" key="13">
    <source>
        <dbReference type="EMBL" id="SBT82008.1"/>
    </source>
</evidence>
<dbReference type="NCBIfam" id="NF004046">
    <property type="entry name" value="PRK05563.1"/>
    <property type="match status" value="1"/>
</dbReference>
<dbReference type="InterPro" id="IPR008921">
    <property type="entry name" value="DNA_pol3_clamp-load_cplx_C"/>
</dbReference>
<keyword evidence="9 11" id="KW-0239">DNA-directed DNA polymerase</keyword>
<protein>
    <recommendedName>
        <fullName evidence="11">DNA polymerase III subunit gamma/tau</fullName>
        <ecNumber evidence="11">2.7.7.7</ecNumber>
    </recommendedName>
</protein>
<dbReference type="RefSeq" id="WP_083172384.1">
    <property type="nucleotide sequence ID" value="NZ_LT594522.1"/>
</dbReference>
<evidence type="ECO:0000256" key="1">
    <source>
        <dbReference type="ARBA" id="ARBA00006360"/>
    </source>
</evidence>
<dbReference type="FunFam" id="1.10.8.60:FF:000013">
    <property type="entry name" value="DNA polymerase III subunit gamma/tau"/>
    <property type="match status" value="1"/>
</dbReference>
<keyword evidence="14" id="KW-1185">Reference proteome</keyword>
<keyword evidence="3 11" id="KW-0548">Nucleotidyltransferase</keyword>
<gene>
    <name evidence="11 13" type="primary">dnaX</name>
    <name evidence="13" type="ORF">TRABTM_A_01550</name>
</gene>
<evidence type="ECO:0000256" key="7">
    <source>
        <dbReference type="ARBA" id="ARBA00022833"/>
    </source>
</evidence>
<dbReference type="PANTHER" id="PTHR11669:SF0">
    <property type="entry name" value="PROTEIN STICHEL-LIKE 2"/>
    <property type="match status" value="1"/>
</dbReference>
<dbReference type="InterPro" id="IPR003593">
    <property type="entry name" value="AAA+_ATPase"/>
</dbReference>
<evidence type="ECO:0000259" key="12">
    <source>
        <dbReference type="SMART" id="SM00382"/>
    </source>
</evidence>
<evidence type="ECO:0000313" key="14">
    <source>
        <dbReference type="Proteomes" id="UP000092809"/>
    </source>
</evidence>
<evidence type="ECO:0000256" key="4">
    <source>
        <dbReference type="ARBA" id="ARBA00022705"/>
    </source>
</evidence>
<comment type="subunit">
    <text evidence="11">DNA polymerase III contains a core (composed of alpha, epsilon and theta chains) that associates with a tau subunit. This core dimerizes to form the POLIII' complex. PolIII' associates with the gamma complex (composed of gamma, delta, delta', psi and chi chains) and with the beta chain to form the complete DNA polymerase III complex.</text>
</comment>
<sequence>MNYQVLARKWRPQKFADVVGQKHILTALANSILLGRIHHSYLLSGMRGVGKTTIARLLAKGLNCKIGITDSPCDQCQNCREIAQSCFVDLIEIDAASRTKVEDTRELIDNVQYVPTRGRFKIYIIDEVHMLSRYSFNALLKTLEEPPEHVKFLLATTDPQKIPVTIISRCLQFHLKAIDIEQIRNYLSKILHKENIAVEPQALQLLARAAAGSMRDALSLTDQAILIGQGKISTDTVNIMLGTLNTDQPLTIIESLAKADGGTMLKQLAKYAKSGIDWENLLVEILYLLHRIAIGQLLQDQLKYEENNDIMLRLQKLAQRLSPEELQLYYQTILIGRKELPFAPNPRIGVEITLLRALAFYPNTMQAKIIPASAEKKTSKFSSVINKKISLSRETVTIDGLNKKKTNIDINKNKIIHKIIKKNYNNILTNNILTSNIFLSDRMICAEDQKKKFEIMQISFNSFYRIATAVEEQTVEEQNLNIIQIASANIFVENKILPDDTMHILQARTALLRSKKLKKNKNDQLITLQHKKIANRVLEKLSKFGFNKYNKNNK</sequence>
<evidence type="ECO:0000256" key="9">
    <source>
        <dbReference type="ARBA" id="ARBA00022932"/>
    </source>
</evidence>
<dbReference type="Gene3D" id="1.20.272.10">
    <property type="match status" value="1"/>
</dbReference>
<dbReference type="FunFam" id="3.40.50.300:FF:000014">
    <property type="entry name" value="DNA polymerase III subunit gamma/tau"/>
    <property type="match status" value="1"/>
</dbReference>
<dbReference type="KEGG" id="senm:TRABTM_A_01550"/>
<dbReference type="Gene3D" id="1.10.8.60">
    <property type="match status" value="1"/>
</dbReference>
<comment type="similarity">
    <text evidence="1 11">Belongs to the DnaX/STICHEL family.</text>
</comment>
<feature type="domain" description="AAA+ ATPase" evidence="12">
    <location>
        <begin position="37"/>
        <end position="179"/>
    </location>
</feature>
<dbReference type="InterPro" id="IPR050238">
    <property type="entry name" value="DNA_Rep/Repair_Clamp_Loader"/>
</dbReference>
<dbReference type="SMART" id="SM00382">
    <property type="entry name" value="AAA"/>
    <property type="match status" value="1"/>
</dbReference>
<keyword evidence="5" id="KW-0479">Metal-binding</keyword>
<keyword evidence="8 11" id="KW-0067">ATP-binding</keyword>
<dbReference type="Pfam" id="PF12169">
    <property type="entry name" value="DNA_pol3_gamma3"/>
    <property type="match status" value="1"/>
</dbReference>
<dbReference type="EMBL" id="LT594522">
    <property type="protein sequence ID" value="SBT82008.1"/>
    <property type="molecule type" value="Genomic_DNA"/>
</dbReference>
<keyword evidence="2 11" id="KW-0808">Transferase</keyword>
<comment type="catalytic activity">
    <reaction evidence="10 11">
        <text>DNA(n) + a 2'-deoxyribonucleoside 5'-triphosphate = DNA(n+1) + diphosphate</text>
        <dbReference type="Rhea" id="RHEA:22508"/>
        <dbReference type="Rhea" id="RHEA-COMP:17339"/>
        <dbReference type="Rhea" id="RHEA-COMP:17340"/>
        <dbReference type="ChEBI" id="CHEBI:33019"/>
        <dbReference type="ChEBI" id="CHEBI:61560"/>
        <dbReference type="ChEBI" id="CHEBI:173112"/>
        <dbReference type="EC" id="2.7.7.7"/>
    </reaction>
</comment>
<dbReference type="SUPFAM" id="SSF48019">
    <property type="entry name" value="post-AAA+ oligomerization domain-like"/>
    <property type="match status" value="1"/>
</dbReference>
<dbReference type="Gene3D" id="3.40.50.300">
    <property type="entry name" value="P-loop containing nucleotide triphosphate hydrolases"/>
    <property type="match status" value="1"/>
</dbReference>
<dbReference type="GO" id="GO:0006261">
    <property type="term" value="P:DNA-templated DNA replication"/>
    <property type="evidence" value="ECO:0007669"/>
    <property type="project" value="TreeGrafter"/>
</dbReference>
<reference evidence="14" key="1">
    <citation type="submission" date="2016-06" db="EMBL/GenBank/DDBJ databases">
        <authorList>
            <person name="Szabo Gitta"/>
        </authorList>
    </citation>
    <scope>NUCLEOTIDE SEQUENCE [LARGE SCALE GENOMIC DNA]</scope>
</reference>
<dbReference type="GO" id="GO:0003887">
    <property type="term" value="F:DNA-directed DNA polymerase activity"/>
    <property type="evidence" value="ECO:0007669"/>
    <property type="project" value="UniProtKB-KW"/>
</dbReference>
<accession>A0A1C3L401</accession>
<dbReference type="OrthoDB" id="9810148at2"/>
<dbReference type="Pfam" id="PF22608">
    <property type="entry name" value="DNAX_ATPase_lid"/>
    <property type="match status" value="1"/>
</dbReference>
<dbReference type="InterPro" id="IPR027417">
    <property type="entry name" value="P-loop_NTPase"/>
</dbReference>
<dbReference type="STRING" id="1835721.TRABTM_A_01550"/>
<dbReference type="PANTHER" id="PTHR11669">
    <property type="entry name" value="REPLICATION FACTOR C / DNA POLYMERASE III GAMMA-TAU SUBUNIT"/>
    <property type="match status" value="1"/>
</dbReference>
<dbReference type="SUPFAM" id="SSF52540">
    <property type="entry name" value="P-loop containing nucleoside triphosphate hydrolases"/>
    <property type="match status" value="1"/>
</dbReference>
<dbReference type="NCBIfam" id="TIGR02397">
    <property type="entry name" value="dnaX_nterm"/>
    <property type="match status" value="1"/>
</dbReference>